<name>A0AAU0N1P5_9GAMM</name>
<dbReference type="GO" id="GO:0016020">
    <property type="term" value="C:membrane"/>
    <property type="evidence" value="ECO:0007669"/>
    <property type="project" value="UniProtKB-SubCell"/>
</dbReference>
<evidence type="ECO:0000256" key="4">
    <source>
        <dbReference type="ARBA" id="ARBA00023136"/>
    </source>
</evidence>
<feature type="transmembrane region" description="Helical" evidence="5">
    <location>
        <begin position="411"/>
        <end position="428"/>
    </location>
</feature>
<comment type="subcellular location">
    <subcellularLocation>
        <location evidence="1">Membrane</location>
        <topology evidence="1">Multi-pass membrane protein</topology>
    </subcellularLocation>
</comment>
<dbReference type="KEGG" id="mpaf:R5R33_04485"/>
<keyword evidence="3 5" id="KW-1133">Transmembrane helix</keyword>
<dbReference type="Pfam" id="PF11846">
    <property type="entry name" value="Wzy_C_2"/>
    <property type="match status" value="1"/>
</dbReference>
<reference evidence="8 9" key="1">
    <citation type="submission" date="2023-10" db="EMBL/GenBank/DDBJ databases">
        <title>Description of Microbulbifer bruguierae sp. nov., isolated from the sediments of mangrove plant Bruguiera sexangula and comparative genomic analyses of the genus Microbulbifer.</title>
        <authorList>
            <person name="Long M."/>
        </authorList>
    </citation>
    <scope>NUCLEOTIDE SEQUENCE [LARGE SCALE GENOMIC DNA]</scope>
    <source>
        <strain evidence="8 9">SPO729</strain>
    </source>
</reference>
<evidence type="ECO:0000256" key="5">
    <source>
        <dbReference type="SAM" id="Phobius"/>
    </source>
</evidence>
<feature type="transmembrane region" description="Helical" evidence="5">
    <location>
        <begin position="190"/>
        <end position="207"/>
    </location>
</feature>
<keyword evidence="4 5" id="KW-0472">Membrane</keyword>
<feature type="transmembrane region" description="Helical" evidence="5">
    <location>
        <begin position="329"/>
        <end position="349"/>
    </location>
</feature>
<keyword evidence="9" id="KW-1185">Reference proteome</keyword>
<feature type="domain" description="Virulence factor membrane-bound polymerase C-terminal" evidence="7">
    <location>
        <begin position="363"/>
        <end position="526"/>
    </location>
</feature>
<evidence type="ECO:0000256" key="2">
    <source>
        <dbReference type="ARBA" id="ARBA00022692"/>
    </source>
</evidence>
<gene>
    <name evidence="8" type="ORF">R5R33_04485</name>
</gene>
<evidence type="ECO:0000313" key="8">
    <source>
        <dbReference type="EMBL" id="WOX06392.1"/>
    </source>
</evidence>
<feature type="transmembrane region" description="Helical" evidence="5">
    <location>
        <begin position="33"/>
        <end position="52"/>
    </location>
</feature>
<dbReference type="AlphaFoldDB" id="A0AAU0N1P5"/>
<protein>
    <submittedName>
        <fullName evidence="8">Wzy polymerase domain-containing protein</fullName>
    </submittedName>
</protein>
<evidence type="ECO:0000313" key="9">
    <source>
        <dbReference type="Proteomes" id="UP001302477"/>
    </source>
</evidence>
<feature type="transmembrane region" description="Helical" evidence="5">
    <location>
        <begin position="7"/>
        <end position="27"/>
    </location>
</feature>
<dbReference type="PANTHER" id="PTHR37422:SF13">
    <property type="entry name" value="LIPOPOLYSACCHARIDE BIOSYNTHESIS PROTEIN PA4999-RELATED"/>
    <property type="match status" value="1"/>
</dbReference>
<dbReference type="InterPro" id="IPR051533">
    <property type="entry name" value="WaaL-like"/>
</dbReference>
<dbReference type="InterPro" id="IPR007016">
    <property type="entry name" value="O-antigen_ligase-rel_domated"/>
</dbReference>
<dbReference type="Proteomes" id="UP001302477">
    <property type="component" value="Chromosome"/>
</dbReference>
<proteinExistence type="predicted"/>
<dbReference type="RefSeq" id="WP_318954848.1">
    <property type="nucleotide sequence ID" value="NZ_CP137555.1"/>
</dbReference>
<dbReference type="InterPro" id="IPR021797">
    <property type="entry name" value="Wzy_C_2"/>
</dbReference>
<feature type="transmembrane region" description="Helical" evidence="5">
    <location>
        <begin position="361"/>
        <end position="377"/>
    </location>
</feature>
<organism evidence="8 9">
    <name type="scientific">Microbulbifer pacificus</name>
    <dbReference type="NCBI Taxonomy" id="407164"/>
    <lineage>
        <taxon>Bacteria</taxon>
        <taxon>Pseudomonadati</taxon>
        <taxon>Pseudomonadota</taxon>
        <taxon>Gammaproteobacteria</taxon>
        <taxon>Cellvibrionales</taxon>
        <taxon>Microbulbiferaceae</taxon>
        <taxon>Microbulbifer</taxon>
    </lineage>
</organism>
<evidence type="ECO:0000256" key="3">
    <source>
        <dbReference type="ARBA" id="ARBA00022989"/>
    </source>
</evidence>
<dbReference type="Pfam" id="PF04932">
    <property type="entry name" value="Wzy_C"/>
    <property type="match status" value="1"/>
</dbReference>
<dbReference type="EMBL" id="CP137555">
    <property type="protein sequence ID" value="WOX06392.1"/>
    <property type="molecule type" value="Genomic_DNA"/>
</dbReference>
<feature type="transmembrane region" description="Helical" evidence="5">
    <location>
        <begin position="167"/>
        <end position="183"/>
    </location>
</feature>
<feature type="domain" description="O-antigen ligase-related" evidence="6">
    <location>
        <begin position="196"/>
        <end position="336"/>
    </location>
</feature>
<evidence type="ECO:0000259" key="6">
    <source>
        <dbReference type="Pfam" id="PF04932"/>
    </source>
</evidence>
<evidence type="ECO:0000256" key="1">
    <source>
        <dbReference type="ARBA" id="ARBA00004141"/>
    </source>
</evidence>
<feature type="transmembrane region" description="Helical" evidence="5">
    <location>
        <begin position="236"/>
        <end position="263"/>
    </location>
</feature>
<feature type="transmembrane region" description="Helical" evidence="5">
    <location>
        <begin position="116"/>
        <end position="140"/>
    </location>
</feature>
<accession>A0AAU0N1P5</accession>
<dbReference type="PANTHER" id="PTHR37422">
    <property type="entry name" value="TEICHURONIC ACID BIOSYNTHESIS PROTEIN TUAE"/>
    <property type="match status" value="1"/>
</dbReference>
<feature type="transmembrane region" description="Helical" evidence="5">
    <location>
        <begin position="64"/>
        <end position="85"/>
    </location>
</feature>
<keyword evidence="2 5" id="KW-0812">Transmembrane</keyword>
<feature type="transmembrane region" description="Helical" evidence="5">
    <location>
        <begin position="213"/>
        <end position="229"/>
    </location>
</feature>
<feature type="transmembrane region" description="Helical" evidence="5">
    <location>
        <begin position="91"/>
        <end position="109"/>
    </location>
</feature>
<sequence>MALVSRYSFALSFLIALCGWLISDHYYPWTSFYHDYLIACALLVFFLGVVFWEKGSLEAPAPVVVILLLAIVPLMQGLFGQVFFLSDAWLASLYLIGGAVALSIGFSIAKVRLLNVAVALSCLFILGGILSAGISLHQWLGLETLGIWALPGTQGGRVVANLSQPNNLSTFLSLSFVCSFYLWNRKLISVAGFTGVTVFLLMGIVLTQSRTAWVIYGLIAFWVLVRPICFTSRWRAVVFIIFIPVCYLLLFVLLREILALLLIGGEFRVMSLDSNARLDIWQQLFLALFEMPLWGYGWGQVGVAQTVVAGGETLHAPMTLHAHNLFLDLLLWNGWVIGTATIGLVIYWGASRAYKVQDAESFLGMAAVGCLFVHSMLEFPAEYAYLLLPVCVFAGLVEAQMSGWSVRVSRILTVPLIVVMAVFLGWIGTEYQRVEMGYRQIRFEGKKIALPVSQEVVSGSVLFDQLGAFLWFSRQKNPSTVSDRTVERMSAVAARYPYPGVIVNYAEALVYQGNYTEANRQLRVLQRTQSSDIYCQVVDFFAGKAENEPAFSELVVVKFESEICDKNMVRVESVGA</sequence>
<evidence type="ECO:0000259" key="7">
    <source>
        <dbReference type="Pfam" id="PF11846"/>
    </source>
</evidence>